<keyword evidence="5" id="KW-0539">Nucleus</keyword>
<keyword evidence="2" id="KW-0805">Transcription regulation</keyword>
<evidence type="ECO:0000259" key="8">
    <source>
        <dbReference type="PROSITE" id="PS50888"/>
    </source>
</evidence>
<evidence type="ECO:0000313" key="9">
    <source>
        <dbReference type="EMBL" id="KAK7319887.1"/>
    </source>
</evidence>
<dbReference type="PROSITE" id="PS50888">
    <property type="entry name" value="BHLH"/>
    <property type="match status" value="1"/>
</dbReference>
<keyword evidence="4" id="KW-0804">Transcription</keyword>
<dbReference type="Proteomes" id="UP001359559">
    <property type="component" value="Unassembled WGS sequence"/>
</dbReference>
<dbReference type="SMART" id="SM00353">
    <property type="entry name" value="HLH"/>
    <property type="match status" value="1"/>
</dbReference>
<dbReference type="GO" id="GO:0003677">
    <property type="term" value="F:DNA binding"/>
    <property type="evidence" value="ECO:0007669"/>
    <property type="project" value="UniProtKB-KW"/>
</dbReference>
<feature type="compositionally biased region" description="Basic and acidic residues" evidence="7">
    <location>
        <begin position="23"/>
        <end position="47"/>
    </location>
</feature>
<dbReference type="GO" id="GO:0005634">
    <property type="term" value="C:nucleus"/>
    <property type="evidence" value="ECO:0007669"/>
    <property type="project" value="UniProtKB-SubCell"/>
</dbReference>
<evidence type="ECO:0000256" key="7">
    <source>
        <dbReference type="SAM" id="MobiDB-lite"/>
    </source>
</evidence>
<dbReference type="Pfam" id="PF00010">
    <property type="entry name" value="HLH"/>
    <property type="match status" value="1"/>
</dbReference>
<proteinExistence type="predicted"/>
<dbReference type="InterPro" id="IPR036638">
    <property type="entry name" value="HLH_DNA-bd_sf"/>
</dbReference>
<evidence type="ECO:0000256" key="3">
    <source>
        <dbReference type="ARBA" id="ARBA00023125"/>
    </source>
</evidence>
<evidence type="ECO:0000256" key="2">
    <source>
        <dbReference type="ARBA" id="ARBA00023015"/>
    </source>
</evidence>
<dbReference type="InterPro" id="IPR044278">
    <property type="entry name" value="BHLH95-like"/>
</dbReference>
<feature type="compositionally biased region" description="Acidic residues" evidence="7">
    <location>
        <begin position="1"/>
        <end position="10"/>
    </location>
</feature>
<protein>
    <recommendedName>
        <fullName evidence="8">BHLH domain-containing protein</fullName>
    </recommendedName>
</protein>
<dbReference type="GO" id="GO:0003700">
    <property type="term" value="F:DNA-binding transcription factor activity"/>
    <property type="evidence" value="ECO:0007669"/>
    <property type="project" value="InterPro"/>
</dbReference>
<dbReference type="InterPro" id="IPR011598">
    <property type="entry name" value="bHLH_dom"/>
</dbReference>
<evidence type="ECO:0000256" key="1">
    <source>
        <dbReference type="ARBA" id="ARBA00004123"/>
    </source>
</evidence>
<dbReference type="GO" id="GO:0009960">
    <property type="term" value="P:endosperm development"/>
    <property type="evidence" value="ECO:0007669"/>
    <property type="project" value="InterPro"/>
</dbReference>
<accession>A0AAN9KLY0</accession>
<dbReference type="CDD" id="cd11393">
    <property type="entry name" value="bHLH_AtbHLH_like"/>
    <property type="match status" value="1"/>
</dbReference>
<organism evidence="9 10">
    <name type="scientific">Clitoria ternatea</name>
    <name type="common">Butterfly pea</name>
    <dbReference type="NCBI Taxonomy" id="43366"/>
    <lineage>
        <taxon>Eukaryota</taxon>
        <taxon>Viridiplantae</taxon>
        <taxon>Streptophyta</taxon>
        <taxon>Embryophyta</taxon>
        <taxon>Tracheophyta</taxon>
        <taxon>Spermatophyta</taxon>
        <taxon>Magnoliopsida</taxon>
        <taxon>eudicotyledons</taxon>
        <taxon>Gunneridae</taxon>
        <taxon>Pentapetalae</taxon>
        <taxon>rosids</taxon>
        <taxon>fabids</taxon>
        <taxon>Fabales</taxon>
        <taxon>Fabaceae</taxon>
        <taxon>Papilionoideae</taxon>
        <taxon>50 kb inversion clade</taxon>
        <taxon>NPAAA clade</taxon>
        <taxon>indigoferoid/millettioid clade</taxon>
        <taxon>Phaseoleae</taxon>
        <taxon>Clitoria</taxon>
    </lineage>
</organism>
<comment type="subcellular location">
    <subcellularLocation>
        <location evidence="1">Nucleus</location>
    </subcellularLocation>
</comment>
<gene>
    <name evidence="9" type="ORF">RJT34_04615</name>
</gene>
<evidence type="ECO:0000313" key="10">
    <source>
        <dbReference type="Proteomes" id="UP001359559"/>
    </source>
</evidence>
<keyword evidence="6" id="KW-0175">Coiled coil</keyword>
<dbReference type="SUPFAM" id="SSF47459">
    <property type="entry name" value="HLH, helix-loop-helix DNA-binding domain"/>
    <property type="match status" value="1"/>
</dbReference>
<sequence>MALNDEMENESEGKVNKKRSRKNEKEKKIGGEGKDGRSRESDHEMHIWTERERRKKMRNMFATLHSLLPDLPPKADKSSIVDEAVSYIKNLQQTVEKLEKQKQERLLATDSCMLINSQWPHPYEPFITDQGASDITPTTSDNKVTFRTWTSPNLVLNVCGDEAHFCIYAVKKPALLSTIAFLMHKHYLELTNCTISTIADGNAWMINAHVKRTSIADGIPLVESYKQAAGEIMPWIA</sequence>
<dbReference type="PANTHER" id="PTHR46772:SF8">
    <property type="entry name" value="TRANSCRIPTION FACTOR BHLH95"/>
    <property type="match status" value="1"/>
</dbReference>
<feature type="region of interest" description="Disordered" evidence="7">
    <location>
        <begin position="1"/>
        <end position="47"/>
    </location>
</feature>
<feature type="domain" description="BHLH" evidence="8">
    <location>
        <begin position="41"/>
        <end position="91"/>
    </location>
</feature>
<name>A0AAN9KLY0_CLITE</name>
<comment type="caution">
    <text evidence="9">The sequence shown here is derived from an EMBL/GenBank/DDBJ whole genome shotgun (WGS) entry which is preliminary data.</text>
</comment>
<keyword evidence="10" id="KW-1185">Reference proteome</keyword>
<dbReference type="InterPro" id="IPR045239">
    <property type="entry name" value="bHLH95_bHLH"/>
</dbReference>
<dbReference type="PANTHER" id="PTHR46772">
    <property type="entry name" value="BHLH DOMAIN-CONTAINING PROTEIN"/>
    <property type="match status" value="1"/>
</dbReference>
<dbReference type="Gene3D" id="4.10.280.10">
    <property type="entry name" value="Helix-loop-helix DNA-binding domain"/>
    <property type="match status" value="1"/>
</dbReference>
<evidence type="ECO:0000256" key="5">
    <source>
        <dbReference type="ARBA" id="ARBA00023242"/>
    </source>
</evidence>
<evidence type="ECO:0000256" key="6">
    <source>
        <dbReference type="SAM" id="Coils"/>
    </source>
</evidence>
<keyword evidence="3" id="KW-0238">DNA-binding</keyword>
<evidence type="ECO:0000256" key="4">
    <source>
        <dbReference type="ARBA" id="ARBA00023163"/>
    </source>
</evidence>
<dbReference type="EMBL" id="JAYKXN010000001">
    <property type="protein sequence ID" value="KAK7319887.1"/>
    <property type="molecule type" value="Genomic_DNA"/>
</dbReference>
<reference evidence="9 10" key="1">
    <citation type="submission" date="2024-01" db="EMBL/GenBank/DDBJ databases">
        <title>The genomes of 5 underutilized Papilionoideae crops provide insights into root nodulation and disease resistance.</title>
        <authorList>
            <person name="Yuan L."/>
        </authorList>
    </citation>
    <scope>NUCLEOTIDE SEQUENCE [LARGE SCALE GENOMIC DNA]</scope>
    <source>
        <strain evidence="9">LY-2023</strain>
        <tissue evidence="9">Leaf</tissue>
    </source>
</reference>
<dbReference type="GO" id="GO:0046983">
    <property type="term" value="F:protein dimerization activity"/>
    <property type="evidence" value="ECO:0007669"/>
    <property type="project" value="InterPro"/>
</dbReference>
<feature type="coiled-coil region" evidence="6">
    <location>
        <begin position="81"/>
        <end position="108"/>
    </location>
</feature>
<dbReference type="AlphaFoldDB" id="A0AAN9KLY0"/>